<protein>
    <submittedName>
        <fullName evidence="11">Serine protease</fullName>
    </submittedName>
</protein>
<dbReference type="InterPro" id="IPR023828">
    <property type="entry name" value="Peptidase_S8_Ser-AS"/>
</dbReference>
<dbReference type="GO" id="GO:0006508">
    <property type="term" value="P:proteolysis"/>
    <property type="evidence" value="ECO:0007669"/>
    <property type="project" value="UniProtKB-KW"/>
</dbReference>
<dbReference type="EMBL" id="AP019307">
    <property type="protein sequence ID" value="BBH17260.1"/>
    <property type="molecule type" value="Genomic_DNA"/>
</dbReference>
<dbReference type="PROSITE" id="PS00138">
    <property type="entry name" value="SUBTILASE_SER"/>
    <property type="match status" value="1"/>
</dbReference>
<dbReference type="KEGG" id="nbe:Back2_15470"/>
<dbReference type="PANTHER" id="PTHR14218">
    <property type="entry name" value="PROTEASE S8 TRIPEPTIDYL PEPTIDASE I CLN2"/>
    <property type="match status" value="1"/>
</dbReference>
<feature type="region of interest" description="Disordered" evidence="9">
    <location>
        <begin position="165"/>
        <end position="205"/>
    </location>
</feature>
<keyword evidence="6" id="KW-0106">Calcium</keyword>
<dbReference type="GO" id="GO:0008240">
    <property type="term" value="F:tripeptidyl-peptidase activity"/>
    <property type="evidence" value="ECO:0007669"/>
    <property type="project" value="TreeGrafter"/>
</dbReference>
<evidence type="ECO:0000256" key="8">
    <source>
        <dbReference type="PROSITE-ProRule" id="PRU01240"/>
    </source>
</evidence>
<gene>
    <name evidence="11" type="ORF">Back2_15470</name>
</gene>
<dbReference type="GO" id="GO:0046872">
    <property type="term" value="F:metal ion binding"/>
    <property type="evidence" value="ECO:0007669"/>
    <property type="project" value="UniProtKB-KW"/>
</dbReference>
<proteinExistence type="inferred from homology"/>
<feature type="active site" description="Charge relay system" evidence="8">
    <location>
        <position position="293"/>
    </location>
</feature>
<name>A0A3G9IE64_9ACTN</name>
<dbReference type="GO" id="GO:0004252">
    <property type="term" value="F:serine-type endopeptidase activity"/>
    <property type="evidence" value="ECO:0007669"/>
    <property type="project" value="UniProtKB-UniRule"/>
</dbReference>
<dbReference type="Gene3D" id="3.40.50.200">
    <property type="entry name" value="Peptidase S8/S53 domain"/>
    <property type="match status" value="1"/>
</dbReference>
<dbReference type="SMART" id="SM00944">
    <property type="entry name" value="Pro-kuma_activ"/>
    <property type="match status" value="1"/>
</dbReference>
<dbReference type="PROSITE" id="PS51892">
    <property type="entry name" value="SUBTILASE"/>
    <property type="match status" value="1"/>
</dbReference>
<dbReference type="AlphaFoldDB" id="A0A3G9IE64"/>
<dbReference type="CDD" id="cd04056">
    <property type="entry name" value="Peptidases_S53"/>
    <property type="match status" value="1"/>
</dbReference>
<feature type="region of interest" description="Disordered" evidence="9">
    <location>
        <begin position="1"/>
        <end position="24"/>
    </location>
</feature>
<keyword evidence="12" id="KW-1185">Reference proteome</keyword>
<feature type="active site" description="Charge relay system" evidence="8">
    <location>
        <position position="249"/>
    </location>
</feature>
<evidence type="ECO:0000256" key="6">
    <source>
        <dbReference type="ARBA" id="ARBA00022837"/>
    </source>
</evidence>
<evidence type="ECO:0000256" key="5">
    <source>
        <dbReference type="ARBA" id="ARBA00022825"/>
    </source>
</evidence>
<dbReference type="SUPFAM" id="SSF54897">
    <property type="entry name" value="Protease propeptides/inhibitors"/>
    <property type="match status" value="1"/>
</dbReference>
<evidence type="ECO:0000259" key="10">
    <source>
        <dbReference type="PROSITE" id="PS51695"/>
    </source>
</evidence>
<evidence type="ECO:0000256" key="2">
    <source>
        <dbReference type="ARBA" id="ARBA00022670"/>
    </source>
</evidence>
<dbReference type="InterPro" id="IPR015366">
    <property type="entry name" value="S53_propep"/>
</dbReference>
<dbReference type="PANTHER" id="PTHR14218:SF15">
    <property type="entry name" value="TRIPEPTIDYL-PEPTIDASE 1"/>
    <property type="match status" value="1"/>
</dbReference>
<dbReference type="InterPro" id="IPR050819">
    <property type="entry name" value="Tripeptidyl-peptidase_I"/>
</dbReference>
<comment type="cofactor">
    <cofactor evidence="1">
        <name>Ca(2+)</name>
        <dbReference type="ChEBI" id="CHEBI:29108"/>
    </cofactor>
</comment>
<keyword evidence="2 8" id="KW-0645">Protease</keyword>
<feature type="active site" description="Charge relay system" evidence="8">
    <location>
        <position position="517"/>
    </location>
</feature>
<evidence type="ECO:0000313" key="12">
    <source>
        <dbReference type="Proteomes" id="UP000271573"/>
    </source>
</evidence>
<keyword evidence="3" id="KW-0479">Metal-binding</keyword>
<comment type="similarity">
    <text evidence="8">Belongs to the peptidase S8 family.</text>
</comment>
<keyword evidence="7" id="KW-0865">Zymogen</keyword>
<evidence type="ECO:0000256" key="3">
    <source>
        <dbReference type="ARBA" id="ARBA00022723"/>
    </source>
</evidence>
<dbReference type="InterPro" id="IPR030400">
    <property type="entry name" value="Sedolisin_dom"/>
</dbReference>
<evidence type="ECO:0000313" key="11">
    <source>
        <dbReference type="EMBL" id="BBH17260.1"/>
    </source>
</evidence>
<dbReference type="RefSeq" id="WP_164512526.1">
    <property type="nucleotide sequence ID" value="NZ_AP019307.1"/>
</dbReference>
<organism evidence="11 12">
    <name type="scientific">Nocardioides baekrokdamisoli</name>
    <dbReference type="NCBI Taxonomy" id="1804624"/>
    <lineage>
        <taxon>Bacteria</taxon>
        <taxon>Bacillati</taxon>
        <taxon>Actinomycetota</taxon>
        <taxon>Actinomycetes</taxon>
        <taxon>Propionibacteriales</taxon>
        <taxon>Nocardioidaceae</taxon>
        <taxon>Nocardioides</taxon>
    </lineage>
</organism>
<dbReference type="InterPro" id="IPR000209">
    <property type="entry name" value="Peptidase_S8/S53_dom"/>
</dbReference>
<keyword evidence="4 8" id="KW-0378">Hydrolase</keyword>
<dbReference type="Proteomes" id="UP000271573">
    <property type="component" value="Chromosome"/>
</dbReference>
<keyword evidence="5 8" id="KW-0720">Serine protease</keyword>
<evidence type="ECO:0000256" key="9">
    <source>
        <dbReference type="SAM" id="MobiDB-lite"/>
    </source>
</evidence>
<dbReference type="PROSITE" id="PS51695">
    <property type="entry name" value="SEDOLISIN"/>
    <property type="match status" value="1"/>
</dbReference>
<dbReference type="Pfam" id="PF00082">
    <property type="entry name" value="Peptidase_S8"/>
    <property type="match status" value="1"/>
</dbReference>
<dbReference type="Pfam" id="PF09286">
    <property type="entry name" value="Pro-kuma_activ"/>
    <property type="match status" value="1"/>
</dbReference>
<sequence length="614" mass="62633">MAATPSQAAPGPHQLPGSSPGWLAHAHRVGTPAANAAVNARVYLAPNGGFSALQSFAQSVSTPGSANYGRYLTPAQYHAQFDASPATIAAVKQWLTSAGFKVTGTEAQARYVEISGTVAAAQQAFGASIGTFTHDDITVQAPTGPLSVPGGLASAVLSISGVDTTPEVNAPATTKPSPPPAGFRNGKPCSAAYGDSSSATGPDGTALPKYNGTTLPFAVCGYTGKQLRTAYEAGVHGLTGRGVTVAIVDAYASPTILADANQYAISTGDKAFRRGQFSQNLPASYTHVGSGKHGCTANGWYGEETLDVEAAHAMAPDANVRYYGGKSCSDPDLLAALARVNDEGIATIVSNSWGGVGDVVKPSLFQAYEATFLQAAAEGISYTFSSGDSGDESTNLGTPQTDYPASDPYVTAVGGTSTQITSAGITGETGWQTSKYSLVNGAWSLVAPFQYGGGGGYSSNIPEPAYQTAAGIVSPNGGRAVPDISMDADPTTGMLVGQTQAFPDGGYYDTYRIGGTSLASPLFAGMTALKIQSSGHGLGLLNNLIYTDHSGFTDVTGAGMDAGNIRVDYANGLDPSGGYLYSIRTFNGATTSLKVGAGWDSETGWGSPRSGWVQ</sequence>
<dbReference type="SUPFAM" id="SSF52743">
    <property type="entry name" value="Subtilisin-like"/>
    <property type="match status" value="1"/>
</dbReference>
<reference evidence="11 12" key="1">
    <citation type="submission" date="2018-11" db="EMBL/GenBank/DDBJ databases">
        <title>Complete genome sequence of Nocardioides baekrokdamisoli strain KCTC 39748.</title>
        <authorList>
            <person name="Kang S.W."/>
            <person name="Lee K.C."/>
            <person name="Kim K.K."/>
            <person name="Kim J.S."/>
            <person name="Kim D.S."/>
            <person name="Ko S.H."/>
            <person name="Yang S.H."/>
            <person name="Shin Y.K."/>
            <person name="Lee J.S."/>
        </authorList>
    </citation>
    <scope>NUCLEOTIDE SEQUENCE [LARGE SCALE GENOMIC DNA]</scope>
    <source>
        <strain evidence="11 12">KCTC 39748</strain>
    </source>
</reference>
<evidence type="ECO:0000256" key="1">
    <source>
        <dbReference type="ARBA" id="ARBA00001913"/>
    </source>
</evidence>
<accession>A0A3G9IE64</accession>
<dbReference type="CDD" id="cd11377">
    <property type="entry name" value="Pro-peptidase_S53"/>
    <property type="match status" value="1"/>
</dbReference>
<dbReference type="InterPro" id="IPR036852">
    <property type="entry name" value="Peptidase_S8/S53_dom_sf"/>
</dbReference>
<feature type="domain" description="Peptidase S53" evidence="10">
    <location>
        <begin position="221"/>
        <end position="614"/>
    </location>
</feature>
<evidence type="ECO:0000256" key="4">
    <source>
        <dbReference type="ARBA" id="ARBA00022801"/>
    </source>
</evidence>
<evidence type="ECO:0000256" key="7">
    <source>
        <dbReference type="ARBA" id="ARBA00023145"/>
    </source>
</evidence>